<dbReference type="AlphaFoldDB" id="A0A9D4BCX0"/>
<organism evidence="1 2">
    <name type="scientific">Dreissena polymorpha</name>
    <name type="common">Zebra mussel</name>
    <name type="synonym">Mytilus polymorpha</name>
    <dbReference type="NCBI Taxonomy" id="45954"/>
    <lineage>
        <taxon>Eukaryota</taxon>
        <taxon>Metazoa</taxon>
        <taxon>Spiralia</taxon>
        <taxon>Lophotrochozoa</taxon>
        <taxon>Mollusca</taxon>
        <taxon>Bivalvia</taxon>
        <taxon>Autobranchia</taxon>
        <taxon>Heteroconchia</taxon>
        <taxon>Euheterodonta</taxon>
        <taxon>Imparidentia</taxon>
        <taxon>Neoheterodontei</taxon>
        <taxon>Myida</taxon>
        <taxon>Dreissenoidea</taxon>
        <taxon>Dreissenidae</taxon>
        <taxon>Dreissena</taxon>
    </lineage>
</organism>
<protein>
    <submittedName>
        <fullName evidence="1">Uncharacterized protein</fullName>
    </submittedName>
</protein>
<evidence type="ECO:0000313" key="1">
    <source>
        <dbReference type="EMBL" id="KAH3690536.1"/>
    </source>
</evidence>
<reference evidence="1" key="2">
    <citation type="submission" date="2020-11" db="EMBL/GenBank/DDBJ databases">
        <authorList>
            <person name="McCartney M.A."/>
            <person name="Auch B."/>
            <person name="Kono T."/>
            <person name="Mallez S."/>
            <person name="Becker A."/>
            <person name="Gohl D.M."/>
            <person name="Silverstein K.A.T."/>
            <person name="Koren S."/>
            <person name="Bechman K.B."/>
            <person name="Herman A."/>
            <person name="Abrahante J.E."/>
            <person name="Garbe J."/>
        </authorList>
    </citation>
    <scope>NUCLEOTIDE SEQUENCE</scope>
    <source>
        <strain evidence="1">Duluth1</strain>
        <tissue evidence="1">Whole animal</tissue>
    </source>
</reference>
<proteinExistence type="predicted"/>
<dbReference type="Proteomes" id="UP000828390">
    <property type="component" value="Unassembled WGS sequence"/>
</dbReference>
<name>A0A9D4BCX0_DREPO</name>
<accession>A0A9D4BCX0</accession>
<reference evidence="1" key="1">
    <citation type="journal article" date="2019" name="bioRxiv">
        <title>The Genome of the Zebra Mussel, Dreissena polymorpha: A Resource for Invasive Species Research.</title>
        <authorList>
            <person name="McCartney M.A."/>
            <person name="Auch B."/>
            <person name="Kono T."/>
            <person name="Mallez S."/>
            <person name="Zhang Y."/>
            <person name="Obille A."/>
            <person name="Becker A."/>
            <person name="Abrahante J.E."/>
            <person name="Garbe J."/>
            <person name="Badalamenti J.P."/>
            <person name="Herman A."/>
            <person name="Mangelson H."/>
            <person name="Liachko I."/>
            <person name="Sullivan S."/>
            <person name="Sone E.D."/>
            <person name="Koren S."/>
            <person name="Silverstein K.A.T."/>
            <person name="Beckman K.B."/>
            <person name="Gohl D.M."/>
        </authorList>
    </citation>
    <scope>NUCLEOTIDE SEQUENCE</scope>
    <source>
        <strain evidence="1">Duluth1</strain>
        <tissue evidence="1">Whole animal</tissue>
    </source>
</reference>
<dbReference type="EMBL" id="JAIWYP010000061">
    <property type="protein sequence ID" value="KAH3690536.1"/>
    <property type="molecule type" value="Genomic_DNA"/>
</dbReference>
<evidence type="ECO:0000313" key="2">
    <source>
        <dbReference type="Proteomes" id="UP000828390"/>
    </source>
</evidence>
<comment type="caution">
    <text evidence="1">The sequence shown here is derived from an EMBL/GenBank/DDBJ whole genome shotgun (WGS) entry which is preliminary data.</text>
</comment>
<keyword evidence="2" id="KW-1185">Reference proteome</keyword>
<gene>
    <name evidence="1" type="ORF">DPMN_194243</name>
</gene>
<sequence length="79" mass="8902">MSFPQSRALCPSALDGGDLGHVSNRRGCLTRVAACRHWRYCSTANSQTTLWERLACCELNRSVPDRSGTLWERERGMCL</sequence>